<evidence type="ECO:0000313" key="3">
    <source>
        <dbReference type="Proteomes" id="UP000265768"/>
    </source>
</evidence>
<dbReference type="Proteomes" id="UP000265768">
    <property type="component" value="Unassembled WGS sequence"/>
</dbReference>
<evidence type="ECO:0000256" key="1">
    <source>
        <dbReference type="SAM" id="MobiDB-lite"/>
    </source>
</evidence>
<accession>A0A3A4AWR6</accession>
<name>A0A3A4AWR6_9ACTN</name>
<evidence type="ECO:0000313" key="2">
    <source>
        <dbReference type="EMBL" id="RJL23872.1"/>
    </source>
</evidence>
<dbReference type="EMBL" id="QZEY01000017">
    <property type="protein sequence ID" value="RJL23872.1"/>
    <property type="molecule type" value="Genomic_DNA"/>
</dbReference>
<organism evidence="2 3">
    <name type="scientific">Bailinhaonella thermotolerans</name>
    <dbReference type="NCBI Taxonomy" id="1070861"/>
    <lineage>
        <taxon>Bacteria</taxon>
        <taxon>Bacillati</taxon>
        <taxon>Actinomycetota</taxon>
        <taxon>Actinomycetes</taxon>
        <taxon>Streptosporangiales</taxon>
        <taxon>Streptosporangiaceae</taxon>
        <taxon>Bailinhaonella</taxon>
    </lineage>
</organism>
<protein>
    <submittedName>
        <fullName evidence="2">Uncharacterized protein</fullName>
    </submittedName>
</protein>
<dbReference type="AlphaFoldDB" id="A0A3A4AWR6"/>
<comment type="caution">
    <text evidence="2">The sequence shown here is derived from an EMBL/GenBank/DDBJ whole genome shotgun (WGS) entry which is preliminary data.</text>
</comment>
<proteinExistence type="predicted"/>
<feature type="region of interest" description="Disordered" evidence="1">
    <location>
        <begin position="1"/>
        <end position="20"/>
    </location>
</feature>
<keyword evidence="3" id="KW-1185">Reference proteome</keyword>
<reference evidence="2 3" key="1">
    <citation type="submission" date="2018-09" db="EMBL/GenBank/DDBJ databases">
        <title>YIM 75507 draft genome.</title>
        <authorList>
            <person name="Tang S."/>
            <person name="Feng Y."/>
        </authorList>
    </citation>
    <scope>NUCLEOTIDE SEQUENCE [LARGE SCALE GENOMIC DNA]</scope>
    <source>
        <strain evidence="2 3">YIM 75507</strain>
    </source>
</reference>
<gene>
    <name evidence="2" type="ORF">D5H75_30965</name>
</gene>
<sequence length="71" mass="8291">MALGFARESRRRARESEHRPDQVRVDVHEFWHHSYGRGLLIVVMRGELGIAVSRNQRRCRLMHAGAARRKG</sequence>